<keyword evidence="3" id="KW-0808">Transferase</keyword>
<dbReference type="GO" id="GO:0005737">
    <property type="term" value="C:cytoplasm"/>
    <property type="evidence" value="ECO:0007669"/>
    <property type="project" value="TreeGrafter"/>
</dbReference>
<accession>A0A2T0UTM7</accession>
<dbReference type="PROSITE" id="PS51186">
    <property type="entry name" value="GNAT"/>
    <property type="match status" value="2"/>
</dbReference>
<name>A0A2T0UTM7_9MICO</name>
<dbReference type="InterPro" id="IPR051908">
    <property type="entry name" value="Ribosomal_N-acetyltransferase"/>
</dbReference>
<dbReference type="EMBL" id="PVTI01000006">
    <property type="protein sequence ID" value="PRY61254.1"/>
    <property type="molecule type" value="Genomic_DNA"/>
</dbReference>
<dbReference type="InterPro" id="IPR000182">
    <property type="entry name" value="GNAT_dom"/>
</dbReference>
<evidence type="ECO:0000313" key="3">
    <source>
        <dbReference type="EMBL" id="PRY61254.1"/>
    </source>
</evidence>
<evidence type="ECO:0000313" key="4">
    <source>
        <dbReference type="Proteomes" id="UP000237822"/>
    </source>
</evidence>
<evidence type="ECO:0000259" key="2">
    <source>
        <dbReference type="PROSITE" id="PS51186"/>
    </source>
</evidence>
<dbReference type="GO" id="GO:0008999">
    <property type="term" value="F:protein-N-terminal-alanine acetyltransferase activity"/>
    <property type="evidence" value="ECO:0007669"/>
    <property type="project" value="TreeGrafter"/>
</dbReference>
<dbReference type="Proteomes" id="UP000237822">
    <property type="component" value="Unassembled WGS sequence"/>
</dbReference>
<protein>
    <submittedName>
        <fullName evidence="3">RimJ/RimL family protein N-acetyltransferase</fullName>
    </submittedName>
</protein>
<proteinExistence type="predicted"/>
<evidence type="ECO:0000256" key="1">
    <source>
        <dbReference type="SAM" id="MobiDB-lite"/>
    </source>
</evidence>
<reference evidence="3 4" key="1">
    <citation type="submission" date="2018-03" db="EMBL/GenBank/DDBJ databases">
        <title>Genomic Encyclopedia of Archaeal and Bacterial Type Strains, Phase II (KMG-II): from individual species to whole genera.</title>
        <authorList>
            <person name="Goeker M."/>
        </authorList>
    </citation>
    <scope>NUCLEOTIDE SEQUENCE [LARGE SCALE GENOMIC DNA]</scope>
    <source>
        <strain evidence="3 4">ATCC BAA-1496</strain>
    </source>
</reference>
<sequence>MPFPDSVPTLTDGVVRLRAHAKRDVDRIVEQCRDPQSLRWTSVPRDYTREMAQEWLGVIADGWDAEDGSANKLWAIEEVADETGAFSGTIDLRPREAGRAEIGFGLHPDARNRGLMVRALRLVQHWWFEQGGQRVDWYAERGNFASWAVARAAGYTFVATLPEHIAHGEGGLADAWFATLGRDDDGEPTEPWFQPPILVADGIRLRPWTDDDAEFVEEPDHAPHHVPDRAIPRPDTFAEWLLKRRENLSRGIGYNWCIADAETDRPLGDVCLFGFDTGRDGVSGSGELGYVLFPSARGRGAASTAARLVSDWALAPVAEAGLGLDRLTAVTASDNAPSNRILETLGFTRWGHEAQATAPDGSIGPADHWEKLGPARPQPSNWVSSGHGPTVPNRPIG</sequence>
<comment type="caution">
    <text evidence="3">The sequence shown here is derived from an EMBL/GenBank/DDBJ whole genome shotgun (WGS) entry which is preliminary data.</text>
</comment>
<feature type="domain" description="N-acetyltransferase" evidence="2">
    <location>
        <begin position="203"/>
        <end position="374"/>
    </location>
</feature>
<dbReference type="OrthoDB" id="9795188at2"/>
<dbReference type="RefSeq" id="WP_106296869.1">
    <property type="nucleotide sequence ID" value="NZ_PVTI01000006.1"/>
</dbReference>
<dbReference type="AlphaFoldDB" id="A0A2T0UTM7"/>
<dbReference type="GO" id="GO:1990189">
    <property type="term" value="F:protein N-terminal-serine acetyltransferase activity"/>
    <property type="evidence" value="ECO:0007669"/>
    <property type="project" value="TreeGrafter"/>
</dbReference>
<dbReference type="Gene3D" id="3.40.630.30">
    <property type="match status" value="2"/>
</dbReference>
<dbReference type="Pfam" id="PF13302">
    <property type="entry name" value="Acetyltransf_3"/>
    <property type="match status" value="2"/>
</dbReference>
<gene>
    <name evidence="3" type="ORF">BCF74_1062</name>
</gene>
<feature type="domain" description="N-acetyltransferase" evidence="2">
    <location>
        <begin position="15"/>
        <end position="179"/>
    </location>
</feature>
<dbReference type="SUPFAM" id="SSF55729">
    <property type="entry name" value="Acyl-CoA N-acyltransferases (Nat)"/>
    <property type="match status" value="2"/>
</dbReference>
<keyword evidence="4" id="KW-1185">Reference proteome</keyword>
<dbReference type="PANTHER" id="PTHR43441">
    <property type="entry name" value="RIBOSOMAL-PROTEIN-SERINE ACETYLTRANSFERASE"/>
    <property type="match status" value="1"/>
</dbReference>
<dbReference type="PANTHER" id="PTHR43441:SF10">
    <property type="entry name" value="ACETYLTRANSFERASE"/>
    <property type="match status" value="1"/>
</dbReference>
<dbReference type="InterPro" id="IPR016181">
    <property type="entry name" value="Acyl_CoA_acyltransferase"/>
</dbReference>
<feature type="region of interest" description="Disordered" evidence="1">
    <location>
        <begin position="355"/>
        <end position="397"/>
    </location>
</feature>
<organism evidence="3 4">
    <name type="scientific">Knoellia remsis</name>
    <dbReference type="NCBI Taxonomy" id="407159"/>
    <lineage>
        <taxon>Bacteria</taxon>
        <taxon>Bacillati</taxon>
        <taxon>Actinomycetota</taxon>
        <taxon>Actinomycetes</taxon>
        <taxon>Micrococcales</taxon>
        <taxon>Intrasporangiaceae</taxon>
        <taxon>Knoellia</taxon>
    </lineage>
</organism>